<keyword evidence="4" id="KW-1185">Reference proteome</keyword>
<dbReference type="Pfam" id="PF02620">
    <property type="entry name" value="YceD"/>
    <property type="match status" value="1"/>
</dbReference>
<evidence type="ECO:0000313" key="3">
    <source>
        <dbReference type="Proteomes" id="UP000260773"/>
    </source>
</evidence>
<dbReference type="EMBL" id="QVEP01000012">
    <property type="protein sequence ID" value="RGB80237.1"/>
    <property type="molecule type" value="Genomic_DNA"/>
</dbReference>
<dbReference type="EMBL" id="QVFD01000004">
    <property type="protein sequence ID" value="RGC48836.1"/>
    <property type="molecule type" value="Genomic_DNA"/>
</dbReference>
<reference evidence="3 4" key="1">
    <citation type="submission" date="2018-08" db="EMBL/GenBank/DDBJ databases">
        <title>A genome reference for cultivated species of the human gut microbiota.</title>
        <authorList>
            <person name="Zou Y."/>
            <person name="Xue W."/>
            <person name="Luo G."/>
        </authorList>
    </citation>
    <scope>NUCLEOTIDE SEQUENCE [LARGE SCALE GENOMIC DNA]</scope>
    <source>
        <strain evidence="1 3">AF45-17</strain>
        <strain evidence="2 4">AM28-39</strain>
    </source>
</reference>
<evidence type="ECO:0000313" key="4">
    <source>
        <dbReference type="Proteomes" id="UP000261231"/>
    </source>
</evidence>
<sequence>MQINISEIISTDYKVQTFNPEIEMEVFCLDGERYNFIRKSPVELKAQNEGHSVVNFSGHVDVTIDIPCSRCLTSVPTRLAFDFSQKVDFEKLKAEQLDDLDETSFMEESSLDVDRFVYNEILMRFPMKTLCREDCKGLCLKCGKNLNEGECGCDRASLDPRMSAIRDIFNNFKEV</sequence>
<dbReference type="Proteomes" id="UP000260773">
    <property type="component" value="Unassembled WGS sequence"/>
</dbReference>
<dbReference type="Proteomes" id="UP000261231">
    <property type="component" value="Unassembled WGS sequence"/>
</dbReference>
<organism evidence="1 3">
    <name type="scientific">Coprococcus catus</name>
    <dbReference type="NCBI Taxonomy" id="116085"/>
    <lineage>
        <taxon>Bacteria</taxon>
        <taxon>Bacillati</taxon>
        <taxon>Bacillota</taxon>
        <taxon>Clostridia</taxon>
        <taxon>Lachnospirales</taxon>
        <taxon>Lachnospiraceae</taxon>
        <taxon>Coprococcus</taxon>
    </lineage>
</organism>
<accession>A0A3E2TP76</accession>
<dbReference type="OrthoDB" id="9790372at2"/>
<dbReference type="PANTHER" id="PTHR34374">
    <property type="entry name" value="LARGE RIBOSOMAL RNA SUBUNIT ACCUMULATION PROTEIN YCED HOMOLOG 1, CHLOROPLASTIC"/>
    <property type="match status" value="1"/>
</dbReference>
<protein>
    <submittedName>
        <fullName evidence="1">DUF177 domain-containing protein</fullName>
    </submittedName>
</protein>
<dbReference type="AlphaFoldDB" id="A0A3E2TP76"/>
<proteinExistence type="predicted"/>
<evidence type="ECO:0000313" key="2">
    <source>
        <dbReference type="EMBL" id="RGC48836.1"/>
    </source>
</evidence>
<gene>
    <name evidence="1" type="ORF">DW070_06725</name>
    <name evidence="2" type="ORF">DW747_06080</name>
</gene>
<evidence type="ECO:0000313" key="1">
    <source>
        <dbReference type="EMBL" id="RGB80237.1"/>
    </source>
</evidence>
<dbReference type="InterPro" id="IPR003772">
    <property type="entry name" value="YceD"/>
</dbReference>
<dbReference type="RefSeq" id="WP_015514041.1">
    <property type="nucleotide sequence ID" value="NZ_JAQCWV010000001.1"/>
</dbReference>
<dbReference type="PANTHER" id="PTHR34374:SF1">
    <property type="entry name" value="LARGE RIBOSOMAL RNA SUBUNIT ACCUMULATION PROTEIN YCED HOMOLOG 1, CHLOROPLASTIC"/>
    <property type="match status" value="1"/>
</dbReference>
<comment type="caution">
    <text evidence="1">The sequence shown here is derived from an EMBL/GenBank/DDBJ whole genome shotgun (WGS) entry which is preliminary data.</text>
</comment>
<name>A0A3E2TP76_9FIRM</name>